<reference evidence="1 2" key="1">
    <citation type="journal article" date="2010" name="J. Bacteriol.">
        <title>Genome sequence of Streptococcus gallolyticus: insights into its adaptation to the bovine rumen and its ability to cause endocarditis.</title>
        <authorList>
            <person name="Rusniok C."/>
            <person name="Couve E."/>
            <person name="Da Cunha V."/>
            <person name="El Gana R."/>
            <person name="Zidane N."/>
            <person name="Bouchier C."/>
            <person name="Poyart C."/>
            <person name="Leclercq R."/>
            <person name="Trieu-Cuot P."/>
            <person name="Glaser P."/>
        </authorList>
    </citation>
    <scope>NUCLEOTIDE SEQUENCE [LARGE SCALE GENOMIC DNA]</scope>
    <source>
        <strain evidence="1 2">UCN34</strain>
    </source>
</reference>
<evidence type="ECO:0000313" key="1">
    <source>
        <dbReference type="EMBL" id="CBI12757.1"/>
    </source>
</evidence>
<name>A0AA36JW43_STRG3</name>
<dbReference type="Proteomes" id="UP000001517">
    <property type="component" value="Chromosome"/>
</dbReference>
<dbReference type="KEGG" id="sga:GALLO_0265"/>
<dbReference type="AlphaFoldDB" id="A0AA36JW43"/>
<dbReference type="EMBL" id="FN597254">
    <property type="protein sequence ID" value="CBI12757.1"/>
    <property type="molecule type" value="Genomic_DNA"/>
</dbReference>
<sequence>MTNKTLIAIPKSLFEDNNLSHQERMKRVEELVKKQLANKEDADD</sequence>
<gene>
    <name evidence="1" type="ordered locus">GALLO_0265</name>
</gene>
<organism evidence="1 2">
    <name type="scientific">Streptococcus gallolyticus (strain UCN34)</name>
    <dbReference type="NCBI Taxonomy" id="637909"/>
    <lineage>
        <taxon>Bacteria</taxon>
        <taxon>Bacillati</taxon>
        <taxon>Bacillota</taxon>
        <taxon>Bacilli</taxon>
        <taxon>Lactobacillales</taxon>
        <taxon>Streptococcaceae</taxon>
        <taxon>Streptococcus</taxon>
    </lineage>
</organism>
<proteinExistence type="predicted"/>
<dbReference type="RefSeq" id="WP_012961382.1">
    <property type="nucleotide sequence ID" value="NC_013798.1"/>
</dbReference>
<protein>
    <submittedName>
        <fullName evidence="1">Uncharacterized protein</fullName>
    </submittedName>
</protein>
<accession>A0AA36JW43</accession>
<evidence type="ECO:0000313" key="2">
    <source>
        <dbReference type="Proteomes" id="UP000001517"/>
    </source>
</evidence>